<feature type="non-terminal residue" evidence="2">
    <location>
        <position position="318"/>
    </location>
</feature>
<name>A0A0C3PB65_PHLG1</name>
<evidence type="ECO:0000313" key="3">
    <source>
        <dbReference type="Proteomes" id="UP000053257"/>
    </source>
</evidence>
<organism evidence="2 3">
    <name type="scientific">Phlebiopsis gigantea (strain 11061_1 CR5-6)</name>
    <name type="common">White-rot fungus</name>
    <name type="synonym">Peniophora gigantea</name>
    <dbReference type="NCBI Taxonomy" id="745531"/>
    <lineage>
        <taxon>Eukaryota</taxon>
        <taxon>Fungi</taxon>
        <taxon>Dikarya</taxon>
        <taxon>Basidiomycota</taxon>
        <taxon>Agaricomycotina</taxon>
        <taxon>Agaricomycetes</taxon>
        <taxon>Polyporales</taxon>
        <taxon>Phanerochaetaceae</taxon>
        <taxon>Phlebiopsis</taxon>
    </lineage>
</organism>
<dbReference type="InterPro" id="IPR002156">
    <property type="entry name" value="RNaseH_domain"/>
</dbReference>
<dbReference type="Proteomes" id="UP000053257">
    <property type="component" value="Unassembled WGS sequence"/>
</dbReference>
<reference evidence="2 3" key="1">
    <citation type="journal article" date="2014" name="PLoS Genet.">
        <title>Analysis of the Phlebiopsis gigantea genome, transcriptome and secretome provides insight into its pioneer colonization strategies of wood.</title>
        <authorList>
            <person name="Hori C."/>
            <person name="Ishida T."/>
            <person name="Igarashi K."/>
            <person name="Samejima M."/>
            <person name="Suzuki H."/>
            <person name="Master E."/>
            <person name="Ferreira P."/>
            <person name="Ruiz-Duenas F.J."/>
            <person name="Held B."/>
            <person name="Canessa P."/>
            <person name="Larrondo L.F."/>
            <person name="Schmoll M."/>
            <person name="Druzhinina I.S."/>
            <person name="Kubicek C.P."/>
            <person name="Gaskell J.A."/>
            <person name="Kersten P."/>
            <person name="St John F."/>
            <person name="Glasner J."/>
            <person name="Sabat G."/>
            <person name="Splinter BonDurant S."/>
            <person name="Syed K."/>
            <person name="Yadav J."/>
            <person name="Mgbeahuruike A.C."/>
            <person name="Kovalchuk A."/>
            <person name="Asiegbu F.O."/>
            <person name="Lackner G."/>
            <person name="Hoffmeister D."/>
            <person name="Rencoret J."/>
            <person name="Gutierrez A."/>
            <person name="Sun H."/>
            <person name="Lindquist E."/>
            <person name="Barry K."/>
            <person name="Riley R."/>
            <person name="Grigoriev I.V."/>
            <person name="Henrissat B."/>
            <person name="Kues U."/>
            <person name="Berka R.M."/>
            <person name="Martinez A.T."/>
            <person name="Covert S.F."/>
            <person name="Blanchette R.A."/>
            <person name="Cullen D."/>
        </authorList>
    </citation>
    <scope>NUCLEOTIDE SEQUENCE [LARGE SCALE GENOMIC DNA]</scope>
    <source>
        <strain evidence="2 3">11061_1 CR5-6</strain>
    </source>
</reference>
<dbReference type="InterPro" id="IPR036397">
    <property type="entry name" value="RNaseH_sf"/>
</dbReference>
<dbReference type="HOGENOM" id="CLU_056783_0_0_1"/>
<dbReference type="GO" id="GO:0004523">
    <property type="term" value="F:RNA-DNA hybrid ribonuclease activity"/>
    <property type="evidence" value="ECO:0007669"/>
    <property type="project" value="InterPro"/>
</dbReference>
<dbReference type="CDD" id="cd09276">
    <property type="entry name" value="Rnase_HI_RT_non_LTR"/>
    <property type="match status" value="1"/>
</dbReference>
<sequence length="318" mass="36357">GRLGCGRATPYDAEMAALARGLKEVLRDLPATVNDVHVFADNQAALTSILAAGSGPAQMLSVAACATIRPWLQQSSMHRLHMHWVPGHRGVYWNGVVDKDAGRAAAEPSEEVSFALARQQVTAQTYTAWRADMAKPGYKGRSNMLHHSQFDRCKHTAANWFLKRAGRDSTYFARLVRFTSGHFPHGAFRERFEFEGNRRCWCGGCAVESRDHIWFDCELWIRKHRPPDEEIERRRRGDHRRNALDLDWRESPVNIDDVAEFLQLNPAAATFQWLELVDRAYADRDEGTGETVNTFKADMHTKVRKRAYERWTQAHPTR</sequence>
<feature type="non-terminal residue" evidence="2">
    <location>
        <position position="1"/>
    </location>
</feature>
<dbReference type="GO" id="GO:0003676">
    <property type="term" value="F:nucleic acid binding"/>
    <property type="evidence" value="ECO:0007669"/>
    <property type="project" value="InterPro"/>
</dbReference>
<gene>
    <name evidence="2" type="ORF">PHLGIDRAFT_41651</name>
</gene>
<evidence type="ECO:0000259" key="1">
    <source>
        <dbReference type="PROSITE" id="PS50879"/>
    </source>
</evidence>
<dbReference type="STRING" id="745531.A0A0C3PB65"/>
<dbReference type="Gene3D" id="3.30.420.10">
    <property type="entry name" value="Ribonuclease H-like superfamily/Ribonuclease H"/>
    <property type="match status" value="1"/>
</dbReference>
<dbReference type="OrthoDB" id="2731295at2759"/>
<keyword evidence="3" id="KW-1185">Reference proteome</keyword>
<dbReference type="AlphaFoldDB" id="A0A0C3PB65"/>
<feature type="domain" description="RNase H type-1" evidence="1">
    <location>
        <begin position="1"/>
        <end position="106"/>
    </location>
</feature>
<dbReference type="SUPFAM" id="SSF53098">
    <property type="entry name" value="Ribonuclease H-like"/>
    <property type="match status" value="1"/>
</dbReference>
<evidence type="ECO:0000313" key="2">
    <source>
        <dbReference type="EMBL" id="KIP02158.1"/>
    </source>
</evidence>
<protein>
    <recommendedName>
        <fullName evidence="1">RNase H type-1 domain-containing protein</fullName>
    </recommendedName>
</protein>
<dbReference type="PROSITE" id="PS50879">
    <property type="entry name" value="RNASE_H_1"/>
    <property type="match status" value="1"/>
</dbReference>
<proteinExistence type="predicted"/>
<accession>A0A0C3PB65</accession>
<dbReference type="InterPro" id="IPR012337">
    <property type="entry name" value="RNaseH-like_sf"/>
</dbReference>
<dbReference type="EMBL" id="KN840697">
    <property type="protein sequence ID" value="KIP02158.1"/>
    <property type="molecule type" value="Genomic_DNA"/>
</dbReference>